<reference evidence="2" key="1">
    <citation type="journal article" date="2019" name="Int. J. Syst. Evol. Microbiol.">
        <title>The Global Catalogue of Microorganisms (GCM) 10K type strain sequencing project: providing services to taxonomists for standard genome sequencing and annotation.</title>
        <authorList>
            <consortium name="The Broad Institute Genomics Platform"/>
            <consortium name="The Broad Institute Genome Sequencing Center for Infectious Disease"/>
            <person name="Wu L."/>
            <person name="Ma J."/>
        </authorList>
    </citation>
    <scope>NUCLEOTIDE SEQUENCE [LARGE SCALE GENOMIC DNA]</scope>
    <source>
        <strain evidence="2">JCM 13002</strain>
    </source>
</reference>
<dbReference type="RefSeq" id="WP_344624943.1">
    <property type="nucleotide sequence ID" value="NZ_BAAALD010000036.1"/>
</dbReference>
<evidence type="ECO:0000313" key="2">
    <source>
        <dbReference type="Proteomes" id="UP001499987"/>
    </source>
</evidence>
<evidence type="ECO:0008006" key="3">
    <source>
        <dbReference type="Google" id="ProtNLM"/>
    </source>
</evidence>
<accession>A0ABP4E4Y9</accession>
<organism evidence="1 2">
    <name type="scientific">Kitasatospora arboriphila</name>
    <dbReference type="NCBI Taxonomy" id="258052"/>
    <lineage>
        <taxon>Bacteria</taxon>
        <taxon>Bacillati</taxon>
        <taxon>Actinomycetota</taxon>
        <taxon>Actinomycetes</taxon>
        <taxon>Kitasatosporales</taxon>
        <taxon>Streptomycetaceae</taxon>
        <taxon>Kitasatospora</taxon>
    </lineage>
</organism>
<dbReference type="EMBL" id="BAAALD010000036">
    <property type="protein sequence ID" value="GAA1091552.1"/>
    <property type="molecule type" value="Genomic_DNA"/>
</dbReference>
<proteinExistence type="predicted"/>
<evidence type="ECO:0000313" key="1">
    <source>
        <dbReference type="EMBL" id="GAA1091552.1"/>
    </source>
</evidence>
<sequence>MPEQPSALRACRQGCGHQARAGREALKGRSSGYAVLKARLDYVKRKTTLDAVDLKTLSQFILLGDPSLRPVQPLKPAVEGDAKAALTERRREARRAAHVLEQSIYVPEPIPGSARSSELESRLREIGERHGLPPTATISSFAGVWQGSGAMPKVFEPPPRQHLLHAERDPEAPVCTDVIVIVHEQAGTIVSVDEVEAR</sequence>
<comment type="caution">
    <text evidence="1">The sequence shown here is derived from an EMBL/GenBank/DDBJ whole genome shotgun (WGS) entry which is preliminary data.</text>
</comment>
<dbReference type="Proteomes" id="UP001499987">
    <property type="component" value="Unassembled WGS sequence"/>
</dbReference>
<keyword evidence="2" id="KW-1185">Reference proteome</keyword>
<gene>
    <name evidence="1" type="ORF">GCM10009663_39190</name>
</gene>
<name>A0ABP4E4Y9_9ACTN</name>
<protein>
    <recommendedName>
        <fullName evidence="3">DUF5753 domain-containing protein</fullName>
    </recommendedName>
</protein>